<reference evidence="2" key="2">
    <citation type="submission" date="2016-06" db="EMBL/GenBank/DDBJ databases">
        <title>The genome of a short-lived fish provides insights into sex chromosome evolution and the genetic control of aging.</title>
        <authorList>
            <person name="Reichwald K."/>
            <person name="Felder M."/>
            <person name="Petzold A."/>
            <person name="Koch P."/>
            <person name="Groth M."/>
            <person name="Platzer M."/>
        </authorList>
    </citation>
    <scope>NUCLEOTIDE SEQUENCE</scope>
    <source>
        <tissue evidence="2">Brain</tissue>
    </source>
</reference>
<feature type="non-terminal residue" evidence="2">
    <location>
        <position position="77"/>
    </location>
</feature>
<dbReference type="AlphaFoldDB" id="A0A1A8N0B8"/>
<evidence type="ECO:0000256" key="1">
    <source>
        <dbReference type="SAM" id="SignalP"/>
    </source>
</evidence>
<feature type="signal peptide" evidence="1">
    <location>
        <begin position="1"/>
        <end position="31"/>
    </location>
</feature>
<dbReference type="EMBL" id="HAEF01021178">
    <property type="protein sequence ID" value="SBR62337.1"/>
    <property type="molecule type" value="Transcribed_RNA"/>
</dbReference>
<evidence type="ECO:0000313" key="2">
    <source>
        <dbReference type="EMBL" id="SBR62337.1"/>
    </source>
</evidence>
<organism evidence="2">
    <name type="scientific">Nothobranchius pienaari</name>
    <dbReference type="NCBI Taxonomy" id="704102"/>
    <lineage>
        <taxon>Eukaryota</taxon>
        <taxon>Metazoa</taxon>
        <taxon>Chordata</taxon>
        <taxon>Craniata</taxon>
        <taxon>Vertebrata</taxon>
        <taxon>Euteleostomi</taxon>
        <taxon>Actinopterygii</taxon>
        <taxon>Neopterygii</taxon>
        <taxon>Teleostei</taxon>
        <taxon>Neoteleostei</taxon>
        <taxon>Acanthomorphata</taxon>
        <taxon>Ovalentaria</taxon>
        <taxon>Atherinomorphae</taxon>
        <taxon>Cyprinodontiformes</taxon>
        <taxon>Nothobranchiidae</taxon>
        <taxon>Nothobranchius</taxon>
    </lineage>
</organism>
<sequence length="77" mass="8998">LLFLLTSKAEQDHLTWLLLLLVGPLLSVTLACEQQTPHTIETSRWTSSVLWLYFEADLLRHETFNPYPTLKHFFVLT</sequence>
<name>A0A1A8N0B8_9TELE</name>
<protein>
    <submittedName>
        <fullName evidence="2">Uncharacterized protein</fullName>
    </submittedName>
</protein>
<accession>A0A1A8N0B8</accession>
<reference evidence="2" key="1">
    <citation type="submission" date="2016-05" db="EMBL/GenBank/DDBJ databases">
        <authorList>
            <person name="Lavstsen T."/>
            <person name="Jespersen J.S."/>
        </authorList>
    </citation>
    <scope>NUCLEOTIDE SEQUENCE</scope>
    <source>
        <tissue evidence="2">Brain</tissue>
    </source>
</reference>
<keyword evidence="1" id="KW-0732">Signal</keyword>
<gene>
    <name evidence="2" type="primary">Nfu_g_1_025736</name>
</gene>
<feature type="non-terminal residue" evidence="2">
    <location>
        <position position="1"/>
    </location>
</feature>
<feature type="chain" id="PRO_5008375338" evidence="1">
    <location>
        <begin position="32"/>
        <end position="77"/>
    </location>
</feature>
<proteinExistence type="predicted"/>